<accession>A0A6A5W6U2</accession>
<reference evidence="2" key="1">
    <citation type="journal article" date="2020" name="Stud. Mycol.">
        <title>101 Dothideomycetes genomes: a test case for predicting lifestyles and emergence of pathogens.</title>
        <authorList>
            <person name="Haridas S."/>
            <person name="Albert R."/>
            <person name="Binder M."/>
            <person name="Bloem J."/>
            <person name="Labutti K."/>
            <person name="Salamov A."/>
            <person name="Andreopoulos B."/>
            <person name="Baker S."/>
            <person name="Barry K."/>
            <person name="Bills G."/>
            <person name="Bluhm B."/>
            <person name="Cannon C."/>
            <person name="Castanera R."/>
            <person name="Culley D."/>
            <person name="Daum C."/>
            <person name="Ezra D."/>
            <person name="Gonzalez J."/>
            <person name="Henrissat B."/>
            <person name="Kuo A."/>
            <person name="Liang C."/>
            <person name="Lipzen A."/>
            <person name="Lutzoni F."/>
            <person name="Magnuson J."/>
            <person name="Mondo S."/>
            <person name="Nolan M."/>
            <person name="Ohm R."/>
            <person name="Pangilinan J."/>
            <person name="Park H.-J."/>
            <person name="Ramirez L."/>
            <person name="Alfaro M."/>
            <person name="Sun H."/>
            <person name="Tritt A."/>
            <person name="Yoshinaga Y."/>
            <person name="Zwiers L.-H."/>
            <person name="Turgeon B."/>
            <person name="Goodwin S."/>
            <person name="Spatafora J."/>
            <person name="Crous P."/>
            <person name="Grigoriev I."/>
        </authorList>
    </citation>
    <scope>NUCLEOTIDE SEQUENCE</scope>
    <source>
        <strain evidence="2">CBS 123094</strain>
    </source>
</reference>
<name>A0A6A5W6U2_9PLEO</name>
<feature type="compositionally biased region" description="Low complexity" evidence="1">
    <location>
        <begin position="103"/>
        <end position="118"/>
    </location>
</feature>
<dbReference type="OrthoDB" id="10261951at2759"/>
<evidence type="ECO:0000313" key="2">
    <source>
        <dbReference type="EMBL" id="KAF1997047.1"/>
    </source>
</evidence>
<evidence type="ECO:0000313" key="3">
    <source>
        <dbReference type="Proteomes" id="UP000799779"/>
    </source>
</evidence>
<dbReference type="EMBL" id="ML977618">
    <property type="protein sequence ID" value="KAF1997047.1"/>
    <property type="molecule type" value="Genomic_DNA"/>
</dbReference>
<proteinExistence type="predicted"/>
<sequence length="281" mass="31853">MGWIHCDMLNTSTWTYCGPLIPPTTTSLPSSFHTWSASTIHGPFLDRLLPFLSFLHTFLPASGVHHYWLTIRVTKPTTEFDTVRWHADDIFFDKTGERGRTISSPSPAQPHPQSRPSSVLPSWTKRKPPQKEYWKLVTTLLGPGTLFLKDGASARRIQKEAKRMVCAKRGPHTCSSFKCLGCLDAIESVRLILAEQFAQADVEATKYGEVAFFRLGDDEGAIHSEPKCDEDRIFINVVPGAEDELAELMDRWGLVYPRDWSFGVPMEWRGTEGWRGAEWQD</sequence>
<dbReference type="Proteomes" id="UP000799779">
    <property type="component" value="Unassembled WGS sequence"/>
</dbReference>
<organism evidence="2 3">
    <name type="scientific">Amniculicola lignicola CBS 123094</name>
    <dbReference type="NCBI Taxonomy" id="1392246"/>
    <lineage>
        <taxon>Eukaryota</taxon>
        <taxon>Fungi</taxon>
        <taxon>Dikarya</taxon>
        <taxon>Ascomycota</taxon>
        <taxon>Pezizomycotina</taxon>
        <taxon>Dothideomycetes</taxon>
        <taxon>Pleosporomycetidae</taxon>
        <taxon>Pleosporales</taxon>
        <taxon>Amniculicolaceae</taxon>
        <taxon>Amniculicola</taxon>
    </lineage>
</organism>
<protein>
    <submittedName>
        <fullName evidence="2">Uncharacterized protein</fullName>
    </submittedName>
</protein>
<evidence type="ECO:0000256" key="1">
    <source>
        <dbReference type="SAM" id="MobiDB-lite"/>
    </source>
</evidence>
<keyword evidence="3" id="KW-1185">Reference proteome</keyword>
<feature type="region of interest" description="Disordered" evidence="1">
    <location>
        <begin position="99"/>
        <end position="126"/>
    </location>
</feature>
<gene>
    <name evidence="2" type="ORF">P154DRAFT_556023</name>
</gene>
<dbReference type="AlphaFoldDB" id="A0A6A5W6U2"/>